<reference evidence="2" key="5">
    <citation type="journal article" date="2021" name="G3 (Bethesda)">
        <title>Aegilops tauschii genome assembly Aet v5.0 features greater sequence contiguity and improved annotation.</title>
        <authorList>
            <person name="Wang L."/>
            <person name="Zhu T."/>
            <person name="Rodriguez J.C."/>
            <person name="Deal K.R."/>
            <person name="Dubcovsky J."/>
            <person name="McGuire P.E."/>
            <person name="Lux T."/>
            <person name="Spannagl M."/>
            <person name="Mayer K.F.X."/>
            <person name="Baldrich P."/>
            <person name="Meyers B.C."/>
            <person name="Huo N."/>
            <person name="Gu Y.Q."/>
            <person name="Zhou H."/>
            <person name="Devos K.M."/>
            <person name="Bennetzen J.L."/>
            <person name="Unver T."/>
            <person name="Budak H."/>
            <person name="Gulick P.J."/>
            <person name="Galiba G."/>
            <person name="Kalapos B."/>
            <person name="Nelson D.R."/>
            <person name="Li P."/>
            <person name="You F.M."/>
            <person name="Luo M.C."/>
            <person name="Dvorak J."/>
        </authorList>
    </citation>
    <scope>NUCLEOTIDE SEQUENCE [LARGE SCALE GENOMIC DNA]</scope>
    <source>
        <strain evidence="2">cv. AL8/78</strain>
    </source>
</reference>
<evidence type="ECO:0000313" key="3">
    <source>
        <dbReference type="Proteomes" id="UP000015105"/>
    </source>
</evidence>
<dbReference type="AlphaFoldDB" id="A0A453FP62"/>
<evidence type="ECO:0000313" key="2">
    <source>
        <dbReference type="EnsemblPlants" id="AET3Gv20733800.1"/>
    </source>
</evidence>
<name>A0A453FP62_AEGTS</name>
<reference evidence="2" key="3">
    <citation type="journal article" date="2017" name="Nature">
        <title>Genome sequence of the progenitor of the wheat D genome Aegilops tauschii.</title>
        <authorList>
            <person name="Luo M.C."/>
            <person name="Gu Y.Q."/>
            <person name="Puiu D."/>
            <person name="Wang H."/>
            <person name="Twardziok S.O."/>
            <person name="Deal K.R."/>
            <person name="Huo N."/>
            <person name="Zhu T."/>
            <person name="Wang L."/>
            <person name="Wang Y."/>
            <person name="McGuire P.E."/>
            <person name="Liu S."/>
            <person name="Long H."/>
            <person name="Ramasamy R.K."/>
            <person name="Rodriguez J.C."/>
            <person name="Van S.L."/>
            <person name="Yuan L."/>
            <person name="Wang Z."/>
            <person name="Xia Z."/>
            <person name="Xiao L."/>
            <person name="Anderson O.D."/>
            <person name="Ouyang S."/>
            <person name="Liang Y."/>
            <person name="Zimin A.V."/>
            <person name="Pertea G."/>
            <person name="Qi P."/>
            <person name="Bennetzen J.L."/>
            <person name="Dai X."/>
            <person name="Dawson M.W."/>
            <person name="Muller H.G."/>
            <person name="Kugler K."/>
            <person name="Rivarola-Duarte L."/>
            <person name="Spannagl M."/>
            <person name="Mayer K.F.X."/>
            <person name="Lu F.H."/>
            <person name="Bevan M.W."/>
            <person name="Leroy P."/>
            <person name="Li P."/>
            <person name="You F.M."/>
            <person name="Sun Q."/>
            <person name="Liu Z."/>
            <person name="Lyons E."/>
            <person name="Wicker T."/>
            <person name="Salzberg S.L."/>
            <person name="Devos K.M."/>
            <person name="Dvorak J."/>
        </authorList>
    </citation>
    <scope>NUCLEOTIDE SEQUENCE [LARGE SCALE GENOMIC DNA]</scope>
    <source>
        <strain evidence="2">cv. AL8/78</strain>
    </source>
</reference>
<dbReference type="EnsemblPlants" id="AET3Gv20733800.1">
    <property type="protein sequence ID" value="AET3Gv20733800.1"/>
    <property type="gene ID" value="AET3Gv20733800"/>
</dbReference>
<feature type="region of interest" description="Disordered" evidence="1">
    <location>
        <begin position="43"/>
        <end position="65"/>
    </location>
</feature>
<dbReference type="Proteomes" id="UP000015105">
    <property type="component" value="Chromosome 3D"/>
</dbReference>
<dbReference type="Gramene" id="AET3Gv20733800.1">
    <property type="protein sequence ID" value="AET3Gv20733800.1"/>
    <property type="gene ID" value="AET3Gv20733800"/>
</dbReference>
<reference evidence="3" key="1">
    <citation type="journal article" date="2014" name="Science">
        <title>Ancient hybridizations among the ancestral genomes of bread wheat.</title>
        <authorList>
            <consortium name="International Wheat Genome Sequencing Consortium,"/>
            <person name="Marcussen T."/>
            <person name="Sandve S.R."/>
            <person name="Heier L."/>
            <person name="Spannagl M."/>
            <person name="Pfeifer M."/>
            <person name="Jakobsen K.S."/>
            <person name="Wulff B.B."/>
            <person name="Steuernagel B."/>
            <person name="Mayer K.F."/>
            <person name="Olsen O.A."/>
        </authorList>
    </citation>
    <scope>NUCLEOTIDE SEQUENCE [LARGE SCALE GENOMIC DNA]</scope>
    <source>
        <strain evidence="3">cv. AL8/78</strain>
    </source>
</reference>
<sequence length="183" mass="20122">RRSGSRLARPLLPPPHTTRIRNSQPRSRPCSTRPLLVVVHCTATPGPAPGGRRPGAGERRRGWTPRSAATSSVSFFLSCLRSESCSWFTLFLVRFSSRGQEVTVSSSNPGRHLRASGRRLIFPPQIRVFSSGSRFVEATRGGGIDSREKIYSLLFPLSWQSSSTKTAVSFLKNVGRRAAKSVD</sequence>
<reference evidence="3" key="2">
    <citation type="journal article" date="2017" name="Nat. Plants">
        <title>The Aegilops tauschii genome reveals multiple impacts of transposons.</title>
        <authorList>
            <person name="Zhao G."/>
            <person name="Zou C."/>
            <person name="Li K."/>
            <person name="Wang K."/>
            <person name="Li T."/>
            <person name="Gao L."/>
            <person name="Zhang X."/>
            <person name="Wang H."/>
            <person name="Yang Z."/>
            <person name="Liu X."/>
            <person name="Jiang W."/>
            <person name="Mao L."/>
            <person name="Kong X."/>
            <person name="Jiao Y."/>
            <person name="Jia J."/>
        </authorList>
    </citation>
    <scope>NUCLEOTIDE SEQUENCE [LARGE SCALE GENOMIC DNA]</scope>
    <source>
        <strain evidence="3">cv. AL8/78</strain>
    </source>
</reference>
<proteinExistence type="predicted"/>
<evidence type="ECO:0000256" key="1">
    <source>
        <dbReference type="SAM" id="MobiDB-lite"/>
    </source>
</evidence>
<organism evidence="2 3">
    <name type="scientific">Aegilops tauschii subsp. strangulata</name>
    <name type="common">Goatgrass</name>
    <dbReference type="NCBI Taxonomy" id="200361"/>
    <lineage>
        <taxon>Eukaryota</taxon>
        <taxon>Viridiplantae</taxon>
        <taxon>Streptophyta</taxon>
        <taxon>Embryophyta</taxon>
        <taxon>Tracheophyta</taxon>
        <taxon>Spermatophyta</taxon>
        <taxon>Magnoliopsida</taxon>
        <taxon>Liliopsida</taxon>
        <taxon>Poales</taxon>
        <taxon>Poaceae</taxon>
        <taxon>BOP clade</taxon>
        <taxon>Pooideae</taxon>
        <taxon>Triticodae</taxon>
        <taxon>Triticeae</taxon>
        <taxon>Triticinae</taxon>
        <taxon>Aegilops</taxon>
    </lineage>
</organism>
<keyword evidence="3" id="KW-1185">Reference proteome</keyword>
<feature type="region of interest" description="Disordered" evidence="1">
    <location>
        <begin position="1"/>
        <end position="30"/>
    </location>
</feature>
<accession>A0A453FP62</accession>
<reference evidence="2" key="4">
    <citation type="submission" date="2019-03" db="UniProtKB">
        <authorList>
            <consortium name="EnsemblPlants"/>
        </authorList>
    </citation>
    <scope>IDENTIFICATION</scope>
</reference>
<protein>
    <submittedName>
        <fullName evidence="2">Uncharacterized protein</fullName>
    </submittedName>
</protein>
<feature type="compositionally biased region" description="Polar residues" evidence="1">
    <location>
        <begin position="20"/>
        <end position="30"/>
    </location>
</feature>